<gene>
    <name evidence="1" type="ORF">GWK47_027195</name>
</gene>
<evidence type="ECO:0000313" key="2">
    <source>
        <dbReference type="Proteomes" id="UP000770661"/>
    </source>
</evidence>
<keyword evidence="2" id="KW-1185">Reference proteome</keyword>
<sequence length="107" mass="12300">MSPPWLRICGPGFEFRPRQVGGQPTYLFIRLQVNADVRRTQVEAWCSLVTAWGKERGVSQIDVTEAANLAVFKVRHRRALPPNGSRWGWELVRRGNPMDRQKQTQGK</sequence>
<name>A0A8J8WCH1_CHIOP</name>
<dbReference type="EMBL" id="JACEEZ010026137">
    <property type="protein sequence ID" value="KAG0694516.1"/>
    <property type="molecule type" value="Genomic_DNA"/>
</dbReference>
<comment type="caution">
    <text evidence="1">The sequence shown here is derived from an EMBL/GenBank/DDBJ whole genome shotgun (WGS) entry which is preliminary data.</text>
</comment>
<dbReference type="AlphaFoldDB" id="A0A8J8WCH1"/>
<accession>A0A8J8WCH1</accession>
<organism evidence="1 2">
    <name type="scientific">Chionoecetes opilio</name>
    <name type="common">Atlantic snow crab</name>
    <name type="synonym">Cancer opilio</name>
    <dbReference type="NCBI Taxonomy" id="41210"/>
    <lineage>
        <taxon>Eukaryota</taxon>
        <taxon>Metazoa</taxon>
        <taxon>Ecdysozoa</taxon>
        <taxon>Arthropoda</taxon>
        <taxon>Crustacea</taxon>
        <taxon>Multicrustacea</taxon>
        <taxon>Malacostraca</taxon>
        <taxon>Eumalacostraca</taxon>
        <taxon>Eucarida</taxon>
        <taxon>Decapoda</taxon>
        <taxon>Pleocyemata</taxon>
        <taxon>Brachyura</taxon>
        <taxon>Eubrachyura</taxon>
        <taxon>Majoidea</taxon>
        <taxon>Majidae</taxon>
        <taxon>Chionoecetes</taxon>
    </lineage>
</organism>
<reference evidence="1" key="1">
    <citation type="submission" date="2020-07" db="EMBL/GenBank/DDBJ databases">
        <title>The High-quality genome of the commercially important snow crab, Chionoecetes opilio.</title>
        <authorList>
            <person name="Jeong J.-H."/>
            <person name="Ryu S."/>
        </authorList>
    </citation>
    <scope>NUCLEOTIDE SEQUENCE</scope>
    <source>
        <strain evidence="1">MADBK_172401_WGS</strain>
        <tissue evidence="1">Digestive gland</tissue>
    </source>
</reference>
<dbReference type="Gene3D" id="1.10.10.570">
    <property type="entry name" value="Winged helix' DNA-binding domain. Chain C. Domain 1"/>
    <property type="match status" value="1"/>
</dbReference>
<dbReference type="OrthoDB" id="245150at2759"/>
<dbReference type="Proteomes" id="UP000770661">
    <property type="component" value="Unassembled WGS sequence"/>
</dbReference>
<protein>
    <submittedName>
        <fullName evidence="1">Uncharacterized protein</fullName>
    </submittedName>
</protein>
<dbReference type="InterPro" id="IPR014041">
    <property type="entry name" value="ESCRT-II_cplx_Vps25-sub_N"/>
</dbReference>
<proteinExistence type="predicted"/>
<evidence type="ECO:0000313" key="1">
    <source>
        <dbReference type="EMBL" id="KAG0694516.1"/>
    </source>
</evidence>